<reference evidence="1 2" key="3">
    <citation type="journal article" date="2022" name="Microbiol. Spectr.">
        <title>Folding features and dynamics of 3D genome architecture in plant fungal pathogens.</title>
        <authorList>
            <person name="Xia C."/>
        </authorList>
    </citation>
    <scope>NUCLEOTIDE SEQUENCE [LARGE SCALE GENOMIC DNA]</scope>
    <source>
        <strain evidence="1 2">93-210</strain>
    </source>
</reference>
<accession>A0ACC0EN17</accession>
<comment type="caution">
    <text evidence="1">The sequence shown here is derived from an EMBL/GenBank/DDBJ whole genome shotgun (WGS) entry which is preliminary data.</text>
</comment>
<reference evidence="2" key="1">
    <citation type="journal article" date="2018" name="BMC Genomics">
        <title>Genomic insights into host adaptation between the wheat stripe rust pathogen (Puccinia striiformis f. sp. tritici) and the barley stripe rust pathogen (Puccinia striiformis f. sp. hordei).</title>
        <authorList>
            <person name="Xia C."/>
            <person name="Wang M."/>
            <person name="Yin C."/>
            <person name="Cornejo O.E."/>
            <person name="Hulbert S.H."/>
            <person name="Chen X."/>
        </authorList>
    </citation>
    <scope>NUCLEOTIDE SEQUENCE [LARGE SCALE GENOMIC DNA]</scope>
    <source>
        <strain evidence="2">93-210</strain>
    </source>
</reference>
<reference evidence="2" key="2">
    <citation type="journal article" date="2018" name="Mol. Plant Microbe Interact.">
        <title>Genome sequence resources for the wheat stripe rust pathogen (Puccinia striiformis f. sp. tritici) and the barley stripe rust pathogen (Puccinia striiformis f. sp. hordei).</title>
        <authorList>
            <person name="Xia C."/>
            <person name="Wang M."/>
            <person name="Yin C."/>
            <person name="Cornejo O.E."/>
            <person name="Hulbert S.H."/>
            <person name="Chen X."/>
        </authorList>
    </citation>
    <scope>NUCLEOTIDE SEQUENCE [LARGE SCALE GENOMIC DNA]</scope>
    <source>
        <strain evidence="2">93-210</strain>
    </source>
</reference>
<evidence type="ECO:0000313" key="2">
    <source>
        <dbReference type="Proteomes" id="UP001060170"/>
    </source>
</evidence>
<sequence>MKDFLEPFYTATLELSGTQYPTMNRLYRAMRKIEKRLNDSSNLTDSHLSKIVIPMKEKFQKYWQPMQELAAIGLVIDPRYKIRYPQFSLEETHTAQETSDFLGKHFKEGR</sequence>
<protein>
    <submittedName>
        <fullName evidence="1">Uncharacterized protein</fullName>
    </submittedName>
</protein>
<evidence type="ECO:0000313" key="1">
    <source>
        <dbReference type="EMBL" id="KAI7956987.1"/>
    </source>
</evidence>
<proteinExistence type="predicted"/>
<keyword evidence="2" id="KW-1185">Reference proteome</keyword>
<organism evidence="1 2">
    <name type="scientific">Puccinia striiformis f. sp. tritici</name>
    <dbReference type="NCBI Taxonomy" id="168172"/>
    <lineage>
        <taxon>Eukaryota</taxon>
        <taxon>Fungi</taxon>
        <taxon>Dikarya</taxon>
        <taxon>Basidiomycota</taxon>
        <taxon>Pucciniomycotina</taxon>
        <taxon>Pucciniomycetes</taxon>
        <taxon>Pucciniales</taxon>
        <taxon>Pucciniaceae</taxon>
        <taxon>Puccinia</taxon>
    </lineage>
</organism>
<dbReference type="Proteomes" id="UP001060170">
    <property type="component" value="Chromosome 4"/>
</dbReference>
<name>A0ACC0EN17_9BASI</name>
<dbReference type="EMBL" id="CM045868">
    <property type="protein sequence ID" value="KAI7956987.1"/>
    <property type="molecule type" value="Genomic_DNA"/>
</dbReference>
<gene>
    <name evidence="1" type="ORF">MJO28_004082</name>
</gene>